<protein>
    <submittedName>
        <fullName evidence="1">Uncharacterized protein</fullName>
    </submittedName>
</protein>
<evidence type="ECO:0000313" key="1">
    <source>
        <dbReference type="EMBL" id="AKV65629.1"/>
    </source>
</evidence>
<reference evidence="1 2" key="1">
    <citation type="journal article" date="2016" name="Stand. Genomic Sci.">
        <title>Complete genome sequence and genomic characterization of Microcystis panniformis FACHB 1757 by third-generation sequencing.</title>
        <authorList>
            <person name="Zhang J.Y."/>
            <person name="Guan R."/>
            <person name="Zhang H.J."/>
            <person name="Li H."/>
            <person name="Xiao P."/>
            <person name="Yu G.L."/>
            <person name="Du L."/>
            <person name="Cao D.M."/>
            <person name="Zhu B.C."/>
            <person name="Li R.H."/>
            <person name="Lu Z.H."/>
        </authorList>
    </citation>
    <scope>NUCLEOTIDE SEQUENCE [LARGE SCALE GENOMIC DNA]</scope>
    <source>
        <strain evidence="1 2">FACHB-1757</strain>
    </source>
</reference>
<gene>
    <name evidence="1" type="ORF">VL20_400</name>
</gene>
<dbReference type="KEGG" id="mpk:VL20_400"/>
<proteinExistence type="predicted"/>
<dbReference type="EMBL" id="CP011339">
    <property type="protein sequence ID" value="AKV65629.1"/>
    <property type="molecule type" value="Genomic_DNA"/>
</dbReference>
<dbReference type="Proteomes" id="UP000068167">
    <property type="component" value="Chromosome"/>
</dbReference>
<dbReference type="PATRIC" id="fig|1638788.3.peg.402"/>
<name>A0A0K1RUR8_9CHRO</name>
<evidence type="ECO:0000313" key="2">
    <source>
        <dbReference type="Proteomes" id="UP000068167"/>
    </source>
</evidence>
<organism evidence="1 2">
    <name type="scientific">Microcystis panniformis FACHB-1757</name>
    <dbReference type="NCBI Taxonomy" id="1638788"/>
    <lineage>
        <taxon>Bacteria</taxon>
        <taxon>Bacillati</taxon>
        <taxon>Cyanobacteriota</taxon>
        <taxon>Cyanophyceae</taxon>
        <taxon>Oscillatoriophycideae</taxon>
        <taxon>Chroococcales</taxon>
        <taxon>Microcystaceae</taxon>
        <taxon>Microcystis</taxon>
    </lineage>
</organism>
<accession>A0A0K1RUR8</accession>
<sequence length="47" mass="5476">MLSYQLPFFGKNGLFCRFLAIHSSVNALRMTINKNKLMGRWHGLLCF</sequence>
<keyword evidence="2" id="KW-1185">Reference proteome</keyword>
<dbReference type="AlphaFoldDB" id="A0A0K1RUR8"/>